<dbReference type="Gene3D" id="3.40.50.720">
    <property type="entry name" value="NAD(P)-binding Rossmann-like Domain"/>
    <property type="match status" value="2"/>
</dbReference>
<dbReference type="InterPro" id="IPR036291">
    <property type="entry name" value="NAD(P)-bd_dom_sf"/>
</dbReference>
<keyword evidence="4" id="KW-0670">Pyruvate</keyword>
<dbReference type="OrthoDB" id="4324715at2"/>
<dbReference type="GO" id="GO:0051287">
    <property type="term" value="F:NAD binding"/>
    <property type="evidence" value="ECO:0007669"/>
    <property type="project" value="InterPro"/>
</dbReference>
<proteinExistence type="predicted"/>
<keyword evidence="6" id="KW-1185">Reference proteome</keyword>
<dbReference type="EMBL" id="CP047186">
    <property type="protein sequence ID" value="QHC55710.1"/>
    <property type="molecule type" value="Genomic_DNA"/>
</dbReference>
<gene>
    <name evidence="4" type="primary">ghrA_2</name>
    <name evidence="4" type="ORF">ACH61_03046</name>
    <name evidence="5" type="ORF">GSU10_08760</name>
</gene>
<dbReference type="SUPFAM" id="SSF52283">
    <property type="entry name" value="Formate/glycerate dehydrogenase catalytic domain-like"/>
    <property type="match status" value="1"/>
</dbReference>
<evidence type="ECO:0000256" key="1">
    <source>
        <dbReference type="ARBA" id="ARBA00023002"/>
    </source>
</evidence>
<dbReference type="AlphaFoldDB" id="A0A162IZ25"/>
<dbReference type="PATRIC" id="fig|1671680.3.peg.3285"/>
<dbReference type="CDD" id="cd12159">
    <property type="entry name" value="2-Hacid_dh_2"/>
    <property type="match status" value="1"/>
</dbReference>
<protein>
    <submittedName>
        <fullName evidence="4">Glyoxylate/hydroxypyruvate reductase A</fullName>
        <ecNumber evidence="4">1.1.1.79</ecNumber>
    </submittedName>
    <submittedName>
        <fullName evidence="5">Hydroxyacid dehydrogenase</fullName>
    </submittedName>
</protein>
<dbReference type="Proteomes" id="UP000465031">
    <property type="component" value="Chromosome"/>
</dbReference>
<dbReference type="Pfam" id="PF02826">
    <property type="entry name" value="2-Hacid_dh_C"/>
    <property type="match status" value="1"/>
</dbReference>
<dbReference type="PANTHER" id="PTHR43333:SF1">
    <property type="entry name" value="D-ISOMER SPECIFIC 2-HYDROXYACID DEHYDROGENASE NAD-BINDING DOMAIN-CONTAINING PROTEIN"/>
    <property type="match status" value="1"/>
</dbReference>
<organism evidence="4 6">
    <name type="scientific">Rathayibacter tanaceti</name>
    <dbReference type="NCBI Taxonomy" id="1671680"/>
    <lineage>
        <taxon>Bacteria</taxon>
        <taxon>Bacillati</taxon>
        <taxon>Actinomycetota</taxon>
        <taxon>Actinomycetes</taxon>
        <taxon>Micrococcales</taxon>
        <taxon>Microbacteriaceae</taxon>
        <taxon>Rathayibacter</taxon>
    </lineage>
</organism>
<evidence type="ECO:0000313" key="4">
    <source>
        <dbReference type="EMBL" id="KZX19857.1"/>
    </source>
</evidence>
<evidence type="ECO:0000313" key="5">
    <source>
        <dbReference type="EMBL" id="QHC55710.1"/>
    </source>
</evidence>
<dbReference type="KEGG" id="rte:GSU10_08760"/>
<dbReference type="EMBL" id="LIIN01000187">
    <property type="protein sequence ID" value="KZX19857.1"/>
    <property type="molecule type" value="Genomic_DNA"/>
</dbReference>
<feature type="domain" description="D-isomer specific 2-hydroxyacid dehydrogenase NAD-binding" evidence="3">
    <location>
        <begin position="101"/>
        <end position="270"/>
    </location>
</feature>
<evidence type="ECO:0000313" key="6">
    <source>
        <dbReference type="Proteomes" id="UP000076717"/>
    </source>
</evidence>
<dbReference type="RefSeq" id="WP_132504199.1">
    <property type="nucleotide sequence ID" value="NZ_CP047186.1"/>
</dbReference>
<evidence type="ECO:0000259" key="3">
    <source>
        <dbReference type="Pfam" id="PF02826"/>
    </source>
</evidence>
<keyword evidence="1 4" id="KW-0560">Oxidoreductase</keyword>
<evidence type="ECO:0000313" key="7">
    <source>
        <dbReference type="Proteomes" id="UP000465031"/>
    </source>
</evidence>
<sequence length="307" mass="32190">MTVPRIAVLPRPKPVFAEAIEAGGGVVVGLDDDPDALLWLSYGRLDELAAALEEHPSIRWVQLPWAGVDVFVPLLASARADLVWTSAKGAYAEPVAEHALALVLALLRSLPERARADSWGAKRAVTLHRASVVIVGAGGIARELLRLLGVFDCRVSVVRRGEEPVEGAARTVSSDRLAEVVADADVLVLAAAATPGTERMVDAGLLARLPEHAVLVNVARGTLVDTDALVAALAEGRLAGAALDVTDPEPLPDGHPLWSEPRCLITPHSADTPEMTSPLLAERVRANVAAVAAGSPLLGRVDPRAGY</sequence>
<dbReference type="GO" id="GO:0030267">
    <property type="term" value="F:glyoxylate reductase (NADPH) activity"/>
    <property type="evidence" value="ECO:0007669"/>
    <property type="project" value="UniProtKB-EC"/>
</dbReference>
<reference evidence="5" key="2">
    <citation type="submission" date="2019-12" db="EMBL/GenBank/DDBJ databases">
        <title>Complete and Draft Genome Sequences of New Strains and Members of Some Known Species of the Genus Rathayibacter isolated from Plants.</title>
        <authorList>
            <person name="Tarlachkov S.V."/>
            <person name="Starodumova I.P."/>
            <person name="Dorofeeva L.V."/>
            <person name="Prisyazhnaya N.V."/>
            <person name="Leyn S.A."/>
            <person name="Zlamal J.E."/>
            <person name="Elane M.L."/>
            <person name="Osterman A.L."/>
            <person name="Nadler S.A."/>
            <person name="Subbotin S.A."/>
            <person name="Evtushenko L.I."/>
        </authorList>
    </citation>
    <scope>NUCLEOTIDE SEQUENCE</scope>
    <source>
        <strain evidence="5">VKM Ac-2761</strain>
    </source>
</reference>
<accession>A0A162IZ25</accession>
<reference evidence="4 6" key="1">
    <citation type="submission" date="2015-08" db="EMBL/GenBank/DDBJ databases">
        <title>Draft Genome Sequence of Rathayibacter sp. Strain VKM Ac-2596 Isolated from Leaf Gall Induced by Plant-Parasitic Nematodes.</title>
        <authorList>
            <person name="Vasilenko O.V."/>
            <person name="Starodumova I.P."/>
            <person name="Tarlachkov S.V."/>
            <person name="Dorofeeva L.V."/>
            <person name="Evtushenko L.I."/>
        </authorList>
    </citation>
    <scope>NUCLEOTIDE SEQUENCE [LARGE SCALE GENOMIC DNA]</scope>
    <source>
        <strain evidence="4 6">VKM Ac-2596</strain>
    </source>
</reference>
<evidence type="ECO:0000256" key="2">
    <source>
        <dbReference type="ARBA" id="ARBA00023027"/>
    </source>
</evidence>
<dbReference type="PANTHER" id="PTHR43333">
    <property type="entry name" value="2-HACID_DH_C DOMAIN-CONTAINING PROTEIN"/>
    <property type="match status" value="1"/>
</dbReference>
<reference evidence="7" key="3">
    <citation type="submission" date="2019-12" db="EMBL/GenBank/DDBJ databases">
        <title>Complete and draft genome sequences of new strains and members of some known species of the genus Rathayibacter isolated from plants.</title>
        <authorList>
            <person name="Tarlachkov S.V."/>
            <person name="Starodumova I.P."/>
            <person name="Dorofeeva L.V."/>
            <person name="Prisyazhnaya N.V."/>
            <person name="Leyn S."/>
            <person name="Zlamal J."/>
            <person name="Elan M."/>
            <person name="Osterman A.L."/>
            <person name="Nadler S."/>
            <person name="Subbotin S.A."/>
            <person name="Evtushenko L.I."/>
        </authorList>
    </citation>
    <scope>NUCLEOTIDE SEQUENCE [LARGE SCALE GENOMIC DNA]</scope>
    <source>
        <strain evidence="7">VKM Ac-2761</strain>
    </source>
</reference>
<dbReference type="InterPro" id="IPR006140">
    <property type="entry name" value="D-isomer_DH_NAD-bd"/>
</dbReference>
<keyword evidence="2" id="KW-0520">NAD</keyword>
<dbReference type="SUPFAM" id="SSF51735">
    <property type="entry name" value="NAD(P)-binding Rossmann-fold domains"/>
    <property type="match status" value="1"/>
</dbReference>
<dbReference type="Proteomes" id="UP000076717">
    <property type="component" value="Unassembled WGS sequence"/>
</dbReference>
<name>A0A162IZ25_9MICO</name>
<dbReference type="EC" id="1.1.1.79" evidence="4"/>